<proteinExistence type="predicted"/>
<feature type="non-terminal residue" evidence="2">
    <location>
        <position position="1"/>
    </location>
</feature>
<dbReference type="EMBL" id="GBEZ01024409">
    <property type="protein sequence ID" value="JAC62582.1"/>
    <property type="molecule type" value="Transcribed_RNA"/>
</dbReference>
<feature type="region of interest" description="Disordered" evidence="1">
    <location>
        <begin position="68"/>
        <end position="92"/>
    </location>
</feature>
<organism evidence="2">
    <name type="scientific">Tetraselmis sp. GSL018</name>
    <dbReference type="NCBI Taxonomy" id="582737"/>
    <lineage>
        <taxon>Eukaryota</taxon>
        <taxon>Viridiplantae</taxon>
        <taxon>Chlorophyta</taxon>
        <taxon>core chlorophytes</taxon>
        <taxon>Chlorodendrophyceae</taxon>
        <taxon>Chlorodendrales</taxon>
        <taxon>Chlorodendraceae</taxon>
        <taxon>Tetraselmis</taxon>
    </lineage>
</organism>
<accession>A0A061QPL3</accession>
<evidence type="ECO:0000256" key="1">
    <source>
        <dbReference type="SAM" id="MobiDB-lite"/>
    </source>
</evidence>
<evidence type="ECO:0000313" key="2">
    <source>
        <dbReference type="EMBL" id="JAC62582.1"/>
    </source>
</evidence>
<protein>
    <submittedName>
        <fullName evidence="2">Uncharacterized protein</fullName>
    </submittedName>
</protein>
<dbReference type="AlphaFoldDB" id="A0A061QPL3"/>
<sequence>LDLRLGLAAGGAEVLQPRLRDHVARHARCHPLEWPLGLKAAVPHGIPKGAARRDQRVINRESWGARRFARRPRREAKQEKGPEAEGCRRGRFGNSKAAKACEPAYAVFQSCKPHRQTASLGLWVF</sequence>
<feature type="compositionally biased region" description="Basic and acidic residues" evidence="1">
    <location>
        <begin position="75"/>
        <end position="88"/>
    </location>
</feature>
<gene>
    <name evidence="2" type="ORF">TSPGSL018_22982</name>
</gene>
<name>A0A061QPL3_9CHLO</name>
<reference evidence="2" key="1">
    <citation type="submission" date="2014-05" db="EMBL/GenBank/DDBJ databases">
        <title>The transcriptome of the halophilic microalga Tetraselmis sp. GSL018 isolated from the Great Salt Lake, Utah.</title>
        <authorList>
            <person name="Jinkerson R.E."/>
            <person name="D'Adamo S."/>
            <person name="Posewitz M.C."/>
        </authorList>
    </citation>
    <scope>NUCLEOTIDE SEQUENCE</scope>
    <source>
        <strain evidence="2">GSL018</strain>
    </source>
</reference>
<feature type="non-terminal residue" evidence="2">
    <location>
        <position position="125"/>
    </location>
</feature>